<evidence type="ECO:0000256" key="9">
    <source>
        <dbReference type="ARBA" id="ARBA00023004"/>
    </source>
</evidence>
<comment type="caution">
    <text evidence="14">The sequence shown here is derived from an EMBL/GenBank/DDBJ whole genome shotgun (WGS) entry which is preliminary data.</text>
</comment>
<dbReference type="GO" id="GO:0005886">
    <property type="term" value="C:plasma membrane"/>
    <property type="evidence" value="ECO:0007669"/>
    <property type="project" value="TreeGrafter"/>
</dbReference>
<keyword evidence="9 12" id="KW-0408">Iron</keyword>
<organism evidence="14 15">
    <name type="scientific">Thiocapsa imhoffii</name>
    <dbReference type="NCBI Taxonomy" id="382777"/>
    <lineage>
        <taxon>Bacteria</taxon>
        <taxon>Pseudomonadati</taxon>
        <taxon>Pseudomonadota</taxon>
        <taxon>Gammaproteobacteria</taxon>
        <taxon>Chromatiales</taxon>
        <taxon>Chromatiaceae</taxon>
        <taxon>Thiocapsa</taxon>
    </lineage>
</organism>
<evidence type="ECO:0000256" key="10">
    <source>
        <dbReference type="ARBA" id="ARBA00023136"/>
    </source>
</evidence>
<dbReference type="InterPro" id="IPR018495">
    <property type="entry name" value="Succ_DH_cyt_bsu_CS"/>
</dbReference>
<dbReference type="GO" id="GO:0006099">
    <property type="term" value="P:tricarboxylic acid cycle"/>
    <property type="evidence" value="ECO:0007669"/>
    <property type="project" value="InterPro"/>
</dbReference>
<evidence type="ECO:0000256" key="5">
    <source>
        <dbReference type="ARBA" id="ARBA00022617"/>
    </source>
</evidence>
<feature type="transmembrane region" description="Helical" evidence="13">
    <location>
        <begin position="21"/>
        <end position="44"/>
    </location>
</feature>
<feature type="transmembrane region" description="Helical" evidence="13">
    <location>
        <begin position="64"/>
        <end position="85"/>
    </location>
</feature>
<comment type="subunit">
    <text evidence="11">Part of an enzyme complex containing four subunits: a flavoprotein, an iron-sulfur protein, plus two membrane-anchoring proteins, SdhC and SdhD. The complex can form homotrimers.</text>
</comment>
<dbReference type="Pfam" id="PF01127">
    <property type="entry name" value="Sdh_cyt"/>
    <property type="match status" value="1"/>
</dbReference>
<evidence type="ECO:0000256" key="7">
    <source>
        <dbReference type="ARBA" id="ARBA00022723"/>
    </source>
</evidence>
<evidence type="ECO:0000256" key="13">
    <source>
        <dbReference type="SAM" id="Phobius"/>
    </source>
</evidence>
<evidence type="ECO:0000256" key="4">
    <source>
        <dbReference type="ARBA" id="ARBA00020076"/>
    </source>
</evidence>
<dbReference type="CDD" id="cd03499">
    <property type="entry name" value="SQR_TypeC_SdhC"/>
    <property type="match status" value="1"/>
</dbReference>
<dbReference type="Gene3D" id="1.20.1300.10">
    <property type="entry name" value="Fumarate reductase/succinate dehydrogenase, transmembrane subunit"/>
    <property type="match status" value="1"/>
</dbReference>
<name>A0A9X0WGS0_9GAMM</name>
<keyword evidence="10 13" id="KW-0472">Membrane</keyword>
<keyword evidence="15" id="KW-1185">Reference proteome</keyword>
<feature type="binding site" description="axial binding residue" evidence="12">
    <location>
        <position position="80"/>
    </location>
    <ligand>
        <name>heme</name>
        <dbReference type="ChEBI" id="CHEBI:30413"/>
        <note>ligand shared with second transmembrane subunit</note>
    </ligand>
    <ligandPart>
        <name>Fe</name>
        <dbReference type="ChEBI" id="CHEBI:18248"/>
    </ligandPart>
</feature>
<dbReference type="EMBL" id="NRSD01000005">
    <property type="protein sequence ID" value="MBK1644414.1"/>
    <property type="molecule type" value="Genomic_DNA"/>
</dbReference>
<dbReference type="PROSITE" id="PS01000">
    <property type="entry name" value="SDH_CYT_1"/>
    <property type="match status" value="1"/>
</dbReference>
<keyword evidence="7 12" id="KW-0479">Metal-binding</keyword>
<dbReference type="Proteomes" id="UP001138802">
    <property type="component" value="Unassembled WGS sequence"/>
</dbReference>
<evidence type="ECO:0000256" key="2">
    <source>
        <dbReference type="ARBA" id="ARBA00004141"/>
    </source>
</evidence>
<sequence>MQTTRPVFLDLWRIKLPPSGIVSILHRISGVLMVLAIPFAAVLFHLALSGPAGFASAAAVFESWIVKLFLVLLAWSLLHHLFAGIRFLLLDVGIGLDRSVARRSAIIAMVAAVLVLILVIGGGLAQ</sequence>
<comment type="similarity">
    <text evidence="3">Belongs to the cytochrome b560 family.</text>
</comment>
<dbReference type="GO" id="GO:0046872">
    <property type="term" value="F:metal ion binding"/>
    <property type="evidence" value="ECO:0007669"/>
    <property type="project" value="UniProtKB-KW"/>
</dbReference>
<evidence type="ECO:0000313" key="14">
    <source>
        <dbReference type="EMBL" id="MBK1644414.1"/>
    </source>
</evidence>
<evidence type="ECO:0000256" key="12">
    <source>
        <dbReference type="PIRSR" id="PIRSR000178-1"/>
    </source>
</evidence>
<accession>A0A9X0WGS0</accession>
<gene>
    <name evidence="14" type="primary">sdhC</name>
    <name evidence="14" type="ORF">CKO25_07035</name>
</gene>
<keyword evidence="8 13" id="KW-1133">Transmembrane helix</keyword>
<protein>
    <recommendedName>
        <fullName evidence="4">Succinate dehydrogenase cytochrome b556 subunit</fullName>
    </recommendedName>
</protein>
<dbReference type="InterPro" id="IPR000701">
    <property type="entry name" value="SuccDH_FuR_B_TM-su"/>
</dbReference>
<evidence type="ECO:0000256" key="8">
    <source>
        <dbReference type="ARBA" id="ARBA00022989"/>
    </source>
</evidence>
<reference evidence="14 15" key="1">
    <citation type="journal article" date="2020" name="Microorganisms">
        <title>Osmotic Adaptation and Compatible Solute Biosynthesis of Phototrophic Bacteria as Revealed from Genome Analyses.</title>
        <authorList>
            <person name="Imhoff J.F."/>
            <person name="Rahn T."/>
            <person name="Kunzel S."/>
            <person name="Keller A."/>
            <person name="Neulinger S.C."/>
        </authorList>
    </citation>
    <scope>NUCLEOTIDE SEQUENCE [LARGE SCALE GENOMIC DNA]</scope>
    <source>
        <strain evidence="14 15">DSM 21303</strain>
    </source>
</reference>
<evidence type="ECO:0000313" key="15">
    <source>
        <dbReference type="Proteomes" id="UP001138802"/>
    </source>
</evidence>
<evidence type="ECO:0000256" key="6">
    <source>
        <dbReference type="ARBA" id="ARBA00022692"/>
    </source>
</evidence>
<dbReference type="InterPro" id="IPR034804">
    <property type="entry name" value="SQR/QFR_C/D"/>
</dbReference>
<evidence type="ECO:0000256" key="3">
    <source>
        <dbReference type="ARBA" id="ARBA00007244"/>
    </source>
</evidence>
<dbReference type="RefSeq" id="WP_200387206.1">
    <property type="nucleotide sequence ID" value="NZ_NRSD01000005.1"/>
</dbReference>
<comment type="subcellular location">
    <subcellularLocation>
        <location evidence="2">Membrane</location>
        <topology evidence="2">Multi-pass membrane protein</topology>
    </subcellularLocation>
</comment>
<comment type="cofactor">
    <cofactor evidence="12">
        <name>heme</name>
        <dbReference type="ChEBI" id="CHEBI:30413"/>
    </cofactor>
    <text evidence="12">The heme is bound between the two transmembrane subunits.</text>
</comment>
<dbReference type="PANTHER" id="PTHR10978">
    <property type="entry name" value="SUCCINATE DEHYDROGENASE CYTOCHROME B560 SUBUNIT"/>
    <property type="match status" value="1"/>
</dbReference>
<feature type="transmembrane region" description="Helical" evidence="13">
    <location>
        <begin position="105"/>
        <end position="125"/>
    </location>
</feature>
<proteinExistence type="inferred from homology"/>
<dbReference type="AlphaFoldDB" id="A0A9X0WGS0"/>
<dbReference type="InterPro" id="IPR014314">
    <property type="entry name" value="Succ_DH_cytb556"/>
</dbReference>
<keyword evidence="5 12" id="KW-0349">Heme</keyword>
<evidence type="ECO:0000256" key="11">
    <source>
        <dbReference type="ARBA" id="ARBA00025912"/>
    </source>
</evidence>
<dbReference type="NCBIfam" id="TIGR02970">
    <property type="entry name" value="succ_dehyd_cytB"/>
    <property type="match status" value="1"/>
</dbReference>
<dbReference type="PANTHER" id="PTHR10978:SF5">
    <property type="entry name" value="SUCCINATE DEHYDROGENASE CYTOCHROME B560 SUBUNIT, MITOCHONDRIAL"/>
    <property type="match status" value="1"/>
</dbReference>
<evidence type="ECO:0000256" key="1">
    <source>
        <dbReference type="ARBA" id="ARBA00004050"/>
    </source>
</evidence>
<comment type="function">
    <text evidence="1">Membrane-anchoring subunit of succinate dehydrogenase (SDH).</text>
</comment>
<dbReference type="GO" id="GO:0009055">
    <property type="term" value="F:electron transfer activity"/>
    <property type="evidence" value="ECO:0007669"/>
    <property type="project" value="InterPro"/>
</dbReference>
<dbReference type="SUPFAM" id="SSF81343">
    <property type="entry name" value="Fumarate reductase respiratory complex transmembrane subunits"/>
    <property type="match status" value="1"/>
</dbReference>
<dbReference type="PIRSF" id="PIRSF000178">
    <property type="entry name" value="SDH_cyt_b560"/>
    <property type="match status" value="1"/>
</dbReference>
<keyword evidence="6 13" id="KW-0812">Transmembrane</keyword>